<dbReference type="SUPFAM" id="SSF49879">
    <property type="entry name" value="SMAD/FHA domain"/>
    <property type="match status" value="2"/>
</dbReference>
<accession>A0A812S537</accession>
<reference evidence="2" key="1">
    <citation type="submission" date="2021-02" db="EMBL/GenBank/DDBJ databases">
        <authorList>
            <person name="Dougan E. K."/>
            <person name="Rhodes N."/>
            <person name="Thang M."/>
            <person name="Chan C."/>
        </authorList>
    </citation>
    <scope>NUCLEOTIDE SEQUENCE</scope>
</reference>
<evidence type="ECO:0000313" key="2">
    <source>
        <dbReference type="EMBL" id="CAE7463256.1"/>
    </source>
</evidence>
<evidence type="ECO:0000313" key="3">
    <source>
        <dbReference type="Proteomes" id="UP000604046"/>
    </source>
</evidence>
<dbReference type="Pfam" id="PF00498">
    <property type="entry name" value="FHA"/>
    <property type="match status" value="2"/>
</dbReference>
<comment type="caution">
    <text evidence="2">The sequence shown here is derived from an EMBL/GenBank/DDBJ whole genome shotgun (WGS) entry which is preliminary data.</text>
</comment>
<dbReference type="PROSITE" id="PS50006">
    <property type="entry name" value="FHA_DOMAIN"/>
    <property type="match status" value="2"/>
</dbReference>
<dbReference type="Gene3D" id="2.60.200.20">
    <property type="match status" value="2"/>
</dbReference>
<proteinExistence type="predicted"/>
<dbReference type="OrthoDB" id="416042at2759"/>
<dbReference type="EMBL" id="CAJNDS010002410">
    <property type="protein sequence ID" value="CAE7463256.1"/>
    <property type="molecule type" value="Genomic_DNA"/>
</dbReference>
<evidence type="ECO:0000259" key="1">
    <source>
        <dbReference type="PROSITE" id="PS50006"/>
    </source>
</evidence>
<name>A0A812S537_9DINO</name>
<feature type="domain" description="FHA" evidence="1">
    <location>
        <begin position="24"/>
        <end position="81"/>
    </location>
</feature>
<dbReference type="InterPro" id="IPR008984">
    <property type="entry name" value="SMAD_FHA_dom_sf"/>
</dbReference>
<gene>
    <name evidence="2" type="ORF">SNAT2548_LOCUS25820</name>
</gene>
<dbReference type="Proteomes" id="UP000604046">
    <property type="component" value="Unassembled WGS sequence"/>
</dbReference>
<dbReference type="AlphaFoldDB" id="A0A812S537"/>
<keyword evidence="3" id="KW-1185">Reference proteome</keyword>
<dbReference type="SMART" id="SM00240">
    <property type="entry name" value="FHA"/>
    <property type="match status" value="2"/>
</dbReference>
<dbReference type="CDD" id="cd00060">
    <property type="entry name" value="FHA"/>
    <property type="match status" value="1"/>
</dbReference>
<protein>
    <recommendedName>
        <fullName evidence="1">FHA domain-containing protein</fullName>
    </recommendedName>
</protein>
<sequence>MAAGSRLICMNNVPMEIELTKEPLRVGRAVQPFTIWQQLIPDEATRNTISRNHFEVVRSTASVYLLRNLSAQGTLLNGLRVDREVILKDGDVISMGQVGSEYGSRPALQFKVHLAEEDLADEDLAGEDLAGEDLITRAPVSLCLWWLLPGANGAGPTVLNKQLLAGPTGGIRVGRAMQPQEFWQTLVPDESLRNAISREHFDVCPTDEGVTLINRSVAGTLLNGVLIQQQSRVNNGDVLGIPLHGQPRAPPIVQFRLECAPCAADKEVIRKAGDGMDGAPKSPKCAPRLLGAIGKGPAGQESGLSPPKEKEAADVVKIAVDALPPPFSLECVAARGFEGRDMEQLPMESRVLAASFSQAEISVGSSYQSGDFWEPLLRDPALRAKILPLHFRLEMAHLSDGPMLVLDAHAATELNGKTVEGKAPVLQNDLISIGSMDGFTDNAPLVCFRVNSALS</sequence>
<dbReference type="InterPro" id="IPR000253">
    <property type="entry name" value="FHA_dom"/>
</dbReference>
<feature type="domain" description="FHA" evidence="1">
    <location>
        <begin position="171"/>
        <end position="227"/>
    </location>
</feature>
<organism evidence="2 3">
    <name type="scientific">Symbiodinium natans</name>
    <dbReference type="NCBI Taxonomy" id="878477"/>
    <lineage>
        <taxon>Eukaryota</taxon>
        <taxon>Sar</taxon>
        <taxon>Alveolata</taxon>
        <taxon>Dinophyceae</taxon>
        <taxon>Suessiales</taxon>
        <taxon>Symbiodiniaceae</taxon>
        <taxon>Symbiodinium</taxon>
    </lineage>
</organism>